<feature type="transmembrane region" description="Helical" evidence="1">
    <location>
        <begin position="87"/>
        <end position="106"/>
    </location>
</feature>
<sequence>MKVMSTLRSFWNNAKVCFYSTSAMVMLAFTELAYGEGVGAIGRRAATEADGLGVGAQALFALGGLIMVGLSIFEIKKYNKTDGAQGKISMAAILLFGGAFLLYIASGIETGSDTIWGEGGGDRSRVQIQR</sequence>
<dbReference type="Proteomes" id="UP000045039">
    <property type="component" value="Unassembled WGS sequence"/>
</dbReference>
<feature type="transmembrane region" description="Helical" evidence="1">
    <location>
        <begin position="16"/>
        <end position="34"/>
    </location>
</feature>
<evidence type="ECO:0000313" key="3">
    <source>
        <dbReference type="Proteomes" id="UP000045039"/>
    </source>
</evidence>
<dbReference type="EMBL" id="CVVU01000234">
    <property type="protein sequence ID" value="CRP64644.1"/>
    <property type="molecule type" value="Genomic_DNA"/>
</dbReference>
<dbReference type="AlphaFoldDB" id="A0A9P1R8P3"/>
<keyword evidence="1" id="KW-0472">Membrane</keyword>
<name>A0A9P1R8P3_PSEAI</name>
<evidence type="ECO:0000256" key="1">
    <source>
        <dbReference type="SAM" id="Phobius"/>
    </source>
</evidence>
<organism evidence="2 3">
    <name type="scientific">Pseudomonas aeruginosa</name>
    <dbReference type="NCBI Taxonomy" id="287"/>
    <lineage>
        <taxon>Bacteria</taxon>
        <taxon>Pseudomonadati</taxon>
        <taxon>Pseudomonadota</taxon>
        <taxon>Gammaproteobacteria</taxon>
        <taxon>Pseudomonadales</taxon>
        <taxon>Pseudomonadaceae</taxon>
        <taxon>Pseudomonas</taxon>
    </lineage>
</organism>
<feature type="transmembrane region" description="Helical" evidence="1">
    <location>
        <begin position="54"/>
        <end position="75"/>
    </location>
</feature>
<keyword evidence="1" id="KW-1133">Transmembrane helix</keyword>
<proteinExistence type="predicted"/>
<keyword evidence="1" id="KW-0812">Transmembrane</keyword>
<dbReference type="RefSeq" id="WP_023100629.1">
    <property type="nucleotide sequence ID" value="NZ_CP093029.1"/>
</dbReference>
<accession>A0A9P1R8P3</accession>
<reference evidence="3" key="1">
    <citation type="submission" date="2015-06" db="EMBL/GenBank/DDBJ databases">
        <authorList>
            <person name="Radhakrishnan Rajesh"/>
            <person name="Underwood Anthony"/>
            <person name="Al-Shahib Ali"/>
        </authorList>
    </citation>
    <scope>NUCLEOTIDE SEQUENCE [LARGE SCALE GENOMIC DNA]</scope>
    <source>
        <strain evidence="3">P19_London_7_VIM_2_05_10</strain>
    </source>
</reference>
<protein>
    <submittedName>
        <fullName evidence="2">Uncharacterized protein</fullName>
    </submittedName>
</protein>
<evidence type="ECO:0000313" key="2">
    <source>
        <dbReference type="EMBL" id="CRP64644.1"/>
    </source>
</evidence>
<comment type="caution">
    <text evidence="2">The sequence shown here is derived from an EMBL/GenBank/DDBJ whole genome shotgun (WGS) entry which is preliminary data.</text>
</comment>
<gene>
    <name evidence="2" type="ORF">PAERUG_P19_London_7_VIM_2_05_10_05112</name>
</gene>